<dbReference type="PANTHER" id="PTHR20873:SF0">
    <property type="entry name" value="L-SERYL-TRNA(SEC) KINASE"/>
    <property type="match status" value="1"/>
</dbReference>
<dbReference type="PANTHER" id="PTHR20873">
    <property type="entry name" value="L-SERYL-TRNA(SEC) KINASE"/>
    <property type="match status" value="1"/>
</dbReference>
<dbReference type="OrthoDB" id="9972657at2759"/>
<dbReference type="InterPro" id="IPR013641">
    <property type="entry name" value="KTI12/PSTK"/>
</dbReference>
<proteinExistence type="predicted"/>
<gene>
    <name evidence="3" type="ORF">BSL78_04487</name>
</gene>
<comment type="caution">
    <text evidence="3">The sequence shown here is derived from an EMBL/GenBank/DDBJ whole genome shotgun (WGS) entry which is preliminary data.</text>
</comment>
<dbReference type="GO" id="GO:0000049">
    <property type="term" value="F:tRNA binding"/>
    <property type="evidence" value="ECO:0007669"/>
    <property type="project" value="TreeGrafter"/>
</dbReference>
<dbReference type="Gene3D" id="3.40.50.300">
    <property type="entry name" value="P-loop containing nucleotide triphosphate hydrolases"/>
    <property type="match status" value="1"/>
</dbReference>
<accession>A0A2G8LEA5</accession>
<dbReference type="Pfam" id="PF08433">
    <property type="entry name" value="KTI12"/>
    <property type="match status" value="1"/>
</dbReference>
<evidence type="ECO:0000313" key="4">
    <source>
        <dbReference type="Proteomes" id="UP000230750"/>
    </source>
</evidence>
<keyword evidence="1" id="KW-0547">Nucleotide-binding</keyword>
<dbReference type="GO" id="GO:0005524">
    <property type="term" value="F:ATP binding"/>
    <property type="evidence" value="ECO:0007669"/>
    <property type="project" value="UniProtKB-KW"/>
</dbReference>
<keyword evidence="4" id="KW-1185">Reference proteome</keyword>
<dbReference type="Proteomes" id="UP000230750">
    <property type="component" value="Unassembled WGS sequence"/>
</dbReference>
<keyword evidence="2" id="KW-0067">ATP-binding</keyword>
<dbReference type="AlphaFoldDB" id="A0A2G8LEA5"/>
<evidence type="ECO:0000313" key="3">
    <source>
        <dbReference type="EMBL" id="PIK58581.1"/>
    </source>
</evidence>
<evidence type="ECO:0000256" key="1">
    <source>
        <dbReference type="ARBA" id="ARBA00022741"/>
    </source>
</evidence>
<keyword evidence="3" id="KW-0808">Transferase</keyword>
<organism evidence="3 4">
    <name type="scientific">Stichopus japonicus</name>
    <name type="common">Sea cucumber</name>
    <dbReference type="NCBI Taxonomy" id="307972"/>
    <lineage>
        <taxon>Eukaryota</taxon>
        <taxon>Metazoa</taxon>
        <taxon>Echinodermata</taxon>
        <taxon>Eleutherozoa</taxon>
        <taxon>Echinozoa</taxon>
        <taxon>Holothuroidea</taxon>
        <taxon>Aspidochirotacea</taxon>
        <taxon>Aspidochirotida</taxon>
        <taxon>Stichopodidae</taxon>
        <taxon>Apostichopus</taxon>
    </lineage>
</organism>
<protein>
    <submittedName>
        <fullName evidence="3">Putative L-seryl-tRNA(Sec) kinase</fullName>
    </submittedName>
</protein>
<name>A0A2G8LEA5_STIJA</name>
<sequence length="360" mass="40811">MSSTLQDNVCLALLSGIPAAGKTTLSNLFCEFVNTIPFDLNVCDQKGRLRVLHIVYDKLIPEDLDFAQESNSSTWKQYREQIHSCIDKLLDVLLSNDVTLIDALDRMKATEVTDGNGNVRSVKNNFCESLTHQLSKCSSITRPLATVLLVDDNFFYRSMRYEYYQLARKYSVGFCQVHISCPINIAISRNAQRPNPISLETYGNMLQKMEEPDMTRATWETNYLIVDGGYEFNHLQLSQMWGTINDAFLNPVQPVEEDDIEAKEQSRAASLTSILHQADIILRKCVSESIKNAKSCQKPDEGAIDVKRFAARANLGRTTLLDRIRQGSVVLPPLDVDDDRASNTFESQLCRLYEEYIEIN</sequence>
<dbReference type="GO" id="GO:0016301">
    <property type="term" value="F:kinase activity"/>
    <property type="evidence" value="ECO:0007669"/>
    <property type="project" value="UniProtKB-KW"/>
</dbReference>
<dbReference type="SUPFAM" id="SSF52540">
    <property type="entry name" value="P-loop containing nucleoside triphosphate hydrolases"/>
    <property type="match status" value="1"/>
</dbReference>
<dbReference type="InterPro" id="IPR027417">
    <property type="entry name" value="P-loop_NTPase"/>
</dbReference>
<dbReference type="STRING" id="307972.A0A2G8LEA5"/>
<dbReference type="EMBL" id="MRZV01000108">
    <property type="protein sequence ID" value="PIK58581.1"/>
    <property type="molecule type" value="Genomic_DNA"/>
</dbReference>
<evidence type="ECO:0000256" key="2">
    <source>
        <dbReference type="ARBA" id="ARBA00022840"/>
    </source>
</evidence>
<keyword evidence="3" id="KW-0418">Kinase</keyword>
<dbReference type="InterPro" id="IPR052648">
    <property type="entry name" value="Ser-tRNA(Sec)_kinase"/>
</dbReference>
<reference evidence="3 4" key="1">
    <citation type="journal article" date="2017" name="PLoS Biol.">
        <title>The sea cucumber genome provides insights into morphological evolution and visceral regeneration.</title>
        <authorList>
            <person name="Zhang X."/>
            <person name="Sun L."/>
            <person name="Yuan J."/>
            <person name="Sun Y."/>
            <person name="Gao Y."/>
            <person name="Zhang L."/>
            <person name="Li S."/>
            <person name="Dai H."/>
            <person name="Hamel J.F."/>
            <person name="Liu C."/>
            <person name="Yu Y."/>
            <person name="Liu S."/>
            <person name="Lin W."/>
            <person name="Guo K."/>
            <person name="Jin S."/>
            <person name="Xu P."/>
            <person name="Storey K.B."/>
            <person name="Huan P."/>
            <person name="Zhang T."/>
            <person name="Zhou Y."/>
            <person name="Zhang J."/>
            <person name="Lin C."/>
            <person name="Li X."/>
            <person name="Xing L."/>
            <person name="Huo D."/>
            <person name="Sun M."/>
            <person name="Wang L."/>
            <person name="Mercier A."/>
            <person name="Li F."/>
            <person name="Yang H."/>
            <person name="Xiang J."/>
        </authorList>
    </citation>
    <scope>NUCLEOTIDE SEQUENCE [LARGE SCALE GENOMIC DNA]</scope>
    <source>
        <strain evidence="3">Shaxun</strain>
        <tissue evidence="3">Muscle</tissue>
    </source>
</reference>